<evidence type="ECO:0000259" key="9">
    <source>
        <dbReference type="PROSITE" id="PS50035"/>
    </source>
</evidence>
<dbReference type="PANTHER" id="PTHR43856:SF1">
    <property type="entry name" value="MITOCHONDRIAL CARDIOLIPIN HYDROLASE"/>
    <property type="match status" value="1"/>
</dbReference>
<feature type="compositionally biased region" description="Basic and acidic residues" evidence="7">
    <location>
        <begin position="468"/>
        <end position="482"/>
    </location>
</feature>
<keyword evidence="5" id="KW-0442">Lipid degradation</keyword>
<proteinExistence type="inferred from homology"/>
<evidence type="ECO:0000256" key="3">
    <source>
        <dbReference type="ARBA" id="ARBA00012027"/>
    </source>
</evidence>
<dbReference type="InterPro" id="IPR025202">
    <property type="entry name" value="PLD-like_dom"/>
</dbReference>
<dbReference type="GO" id="GO:0016042">
    <property type="term" value="P:lipid catabolic process"/>
    <property type="evidence" value="ECO:0007669"/>
    <property type="project" value="UniProtKB-KW"/>
</dbReference>
<dbReference type="EC" id="3.1.4.4" evidence="3"/>
<dbReference type="RefSeq" id="WP_126351320.1">
    <property type="nucleotide sequence ID" value="NZ_CP086380.1"/>
</dbReference>
<dbReference type="GO" id="GO:0004630">
    <property type="term" value="F:phospholipase D activity"/>
    <property type="evidence" value="ECO:0007669"/>
    <property type="project" value="UniProtKB-EC"/>
</dbReference>
<feature type="region of interest" description="Disordered" evidence="7">
    <location>
        <begin position="468"/>
        <end position="491"/>
    </location>
</feature>
<keyword evidence="11" id="KW-1185">Reference proteome</keyword>
<keyword evidence="8" id="KW-0732">Signal</keyword>
<comment type="caution">
    <text evidence="10">The sequence shown here is derived from an EMBL/GenBank/DDBJ whole genome shotgun (WGS) entry which is preliminary data.</text>
</comment>
<evidence type="ECO:0000256" key="1">
    <source>
        <dbReference type="ARBA" id="ARBA00000798"/>
    </source>
</evidence>
<dbReference type="InterPro" id="IPR051406">
    <property type="entry name" value="PLD_domain"/>
</dbReference>
<feature type="chain" id="PRO_5018542452" description="phospholipase D" evidence="8">
    <location>
        <begin position="24"/>
        <end position="491"/>
    </location>
</feature>
<gene>
    <name evidence="10" type="ORF">EJ104_03190</name>
</gene>
<evidence type="ECO:0000313" key="10">
    <source>
        <dbReference type="EMBL" id="RTR29409.1"/>
    </source>
</evidence>
<evidence type="ECO:0000313" key="11">
    <source>
        <dbReference type="Proteomes" id="UP000277766"/>
    </source>
</evidence>
<dbReference type="GO" id="GO:0016891">
    <property type="term" value="F:RNA endonuclease activity producing 5'-phosphomonoesters, hydrolytic mechanism"/>
    <property type="evidence" value="ECO:0007669"/>
    <property type="project" value="TreeGrafter"/>
</dbReference>
<accession>A0A3S0KLM1</accession>
<dbReference type="Pfam" id="PF13091">
    <property type="entry name" value="PLDc_2"/>
    <property type="match status" value="1"/>
</dbReference>
<evidence type="ECO:0000256" key="4">
    <source>
        <dbReference type="ARBA" id="ARBA00022801"/>
    </source>
</evidence>
<dbReference type="InterPro" id="IPR001736">
    <property type="entry name" value="PLipase_D/transphosphatidylase"/>
</dbReference>
<comment type="catalytic activity">
    <reaction evidence="1">
        <text>a 1,2-diacyl-sn-glycero-3-phosphocholine + H2O = a 1,2-diacyl-sn-glycero-3-phosphate + choline + H(+)</text>
        <dbReference type="Rhea" id="RHEA:14445"/>
        <dbReference type="ChEBI" id="CHEBI:15354"/>
        <dbReference type="ChEBI" id="CHEBI:15377"/>
        <dbReference type="ChEBI" id="CHEBI:15378"/>
        <dbReference type="ChEBI" id="CHEBI:57643"/>
        <dbReference type="ChEBI" id="CHEBI:58608"/>
        <dbReference type="EC" id="3.1.4.4"/>
    </reaction>
</comment>
<dbReference type="Gene3D" id="3.30.870.10">
    <property type="entry name" value="Endonuclease Chain A"/>
    <property type="match status" value="2"/>
</dbReference>
<dbReference type="PANTHER" id="PTHR43856">
    <property type="entry name" value="CARDIOLIPIN HYDROLASE"/>
    <property type="match status" value="1"/>
</dbReference>
<sequence>MSLRRLALRSLLMAACGLPAASAQTLEVPLYLSPPPQPRLEAGEYVCPPPAHLAMRAAWQVLRDYGEADLSCGNRFVALLETASPDPSAGPDAFAQTNAQVLAARAEVLLTNMDFHAEADAPTQALLDTLAELYRRVQLGGRAAYPQGMSVRLHLGNYPLPMRPPRWIAAGMAEGLLRRGVPLQDPALGWDLRLAHYRLTPYSHIKMQVVDGREVTAAGYGYALTWLPGGESRPAGGGVNDLGLTLRGPVAQNAAAAFADLWALSDELNCPADVQAGQVEQRCSWREARPLTRPPLAHEVTTAGNAHALFLYRRTGYLQADAAHLALLGAAQRRIDLLQTSLSAQLNCVVMTPWPDICSGMPLTTYFEALLSAMERGVQVRVLTMNDKVEGVQNRSGVVILEREARQRGLAQHLEIRATTYPMHSKAILVDGEAALVGSMNFHPSAWGPLGLAEAALLTDDPQAVGELQRKFDQDWQGRSRPFDPYAGAAQ</sequence>
<dbReference type="Proteomes" id="UP000277766">
    <property type="component" value="Unassembled WGS sequence"/>
</dbReference>
<comment type="similarity">
    <text evidence="2">Belongs to the phospholipase D family.</text>
</comment>
<dbReference type="AlphaFoldDB" id="A0A3S0KLM1"/>
<keyword evidence="4" id="KW-0378">Hydrolase</keyword>
<evidence type="ECO:0000256" key="2">
    <source>
        <dbReference type="ARBA" id="ARBA00008664"/>
    </source>
</evidence>
<dbReference type="GO" id="GO:0006793">
    <property type="term" value="P:phosphorus metabolic process"/>
    <property type="evidence" value="ECO:0007669"/>
    <property type="project" value="UniProtKB-ARBA"/>
</dbReference>
<protein>
    <recommendedName>
        <fullName evidence="3">phospholipase D</fullName>
        <ecNumber evidence="3">3.1.4.4</ecNumber>
    </recommendedName>
</protein>
<dbReference type="PROSITE" id="PS50035">
    <property type="entry name" value="PLD"/>
    <property type="match status" value="1"/>
</dbReference>
<feature type="domain" description="PLD phosphodiesterase" evidence="9">
    <location>
        <begin position="419"/>
        <end position="446"/>
    </location>
</feature>
<keyword evidence="6" id="KW-0443">Lipid metabolism</keyword>
<evidence type="ECO:0000256" key="5">
    <source>
        <dbReference type="ARBA" id="ARBA00022963"/>
    </source>
</evidence>
<name>A0A3S0KLM1_9DEIO</name>
<feature type="signal peptide" evidence="8">
    <location>
        <begin position="1"/>
        <end position="23"/>
    </location>
</feature>
<organism evidence="10 11">
    <name type="scientific">Deinococcus radiophilus</name>
    <dbReference type="NCBI Taxonomy" id="32062"/>
    <lineage>
        <taxon>Bacteria</taxon>
        <taxon>Thermotogati</taxon>
        <taxon>Deinococcota</taxon>
        <taxon>Deinococci</taxon>
        <taxon>Deinococcales</taxon>
        <taxon>Deinococcaceae</taxon>
        <taxon>Deinococcus</taxon>
    </lineage>
</organism>
<evidence type="ECO:0000256" key="6">
    <source>
        <dbReference type="ARBA" id="ARBA00023098"/>
    </source>
</evidence>
<evidence type="ECO:0000256" key="8">
    <source>
        <dbReference type="SAM" id="SignalP"/>
    </source>
</evidence>
<dbReference type="EMBL" id="RXPE01000004">
    <property type="protein sequence ID" value="RTR29409.1"/>
    <property type="molecule type" value="Genomic_DNA"/>
</dbReference>
<reference evidence="10 11" key="1">
    <citation type="submission" date="2018-12" db="EMBL/GenBank/DDBJ databases">
        <title>Deinococcus radiophilus ATCC 27603 genome sequencing and assembly.</title>
        <authorList>
            <person name="Maclea K.S."/>
            <person name="Maynard C.R."/>
        </authorList>
    </citation>
    <scope>NUCLEOTIDE SEQUENCE [LARGE SCALE GENOMIC DNA]</scope>
    <source>
        <strain evidence="10 11">ATCC 27603</strain>
    </source>
</reference>
<evidence type="ECO:0000256" key="7">
    <source>
        <dbReference type="SAM" id="MobiDB-lite"/>
    </source>
</evidence>
<dbReference type="SUPFAM" id="SSF56024">
    <property type="entry name" value="Phospholipase D/nuclease"/>
    <property type="match status" value="2"/>
</dbReference>
<dbReference type="OrthoDB" id="54549at2"/>